<dbReference type="InterPro" id="IPR036770">
    <property type="entry name" value="Ankyrin_rpt-contain_sf"/>
</dbReference>
<dbReference type="SUPFAM" id="SSF48403">
    <property type="entry name" value="Ankyrin repeat"/>
    <property type="match status" value="1"/>
</dbReference>
<reference evidence="5 6" key="1">
    <citation type="submission" date="2023-07" db="EMBL/GenBank/DDBJ databases">
        <title>Sorghum-associated microbial communities from plants grown in Nebraska, USA.</title>
        <authorList>
            <person name="Schachtman D."/>
        </authorList>
    </citation>
    <scope>NUCLEOTIDE SEQUENCE [LARGE SCALE GENOMIC DNA]</scope>
    <source>
        <strain evidence="5 6">DS2154</strain>
    </source>
</reference>
<accession>A0ABU1N2E7</accession>
<sequence>MSADLRAENETVLRRMADRGDDLSRVRFVDFTAVFVDQPSAFAFSQRAKAMGYIVDVEESGTVTGHPWDVVATRKMTPSVDEITDAEVSLGNLAKGLGGSMDGWGCLEPDQSPTRVVFGHQAGHRHPMSDLHAAAYDADLDAVLACLSKGASPFERDHKGYTPLLWSCFRGAVGEQAPVAAALMAAGADPNAATTNGDSNCLILAVQAGAVPVIDALLVGGANVNAGADDVTPLMVAARDGDPDVVARLLLAGADPSIMCGSFNAAAFARHGGHDDLADELDQLTARSLA</sequence>
<dbReference type="Pfam" id="PF06877">
    <property type="entry name" value="RraB"/>
    <property type="match status" value="1"/>
</dbReference>
<evidence type="ECO:0000313" key="6">
    <source>
        <dbReference type="Proteomes" id="UP001262754"/>
    </source>
</evidence>
<dbReference type="Proteomes" id="UP001262754">
    <property type="component" value="Unassembled WGS sequence"/>
</dbReference>
<feature type="domain" description="Regulator of ribonuclease activity B" evidence="4">
    <location>
        <begin position="7"/>
        <end position="106"/>
    </location>
</feature>
<dbReference type="PANTHER" id="PTHR24171:SF8">
    <property type="entry name" value="BRCA1-ASSOCIATED RING DOMAIN PROTEIN 1"/>
    <property type="match status" value="1"/>
</dbReference>
<keyword evidence="6" id="KW-1185">Reference proteome</keyword>
<feature type="repeat" description="ANK" evidence="3">
    <location>
        <begin position="229"/>
        <end position="261"/>
    </location>
</feature>
<dbReference type="PROSITE" id="PS50088">
    <property type="entry name" value="ANK_REPEAT"/>
    <property type="match status" value="1"/>
</dbReference>
<dbReference type="Pfam" id="PF12796">
    <property type="entry name" value="Ank_2"/>
    <property type="match status" value="1"/>
</dbReference>
<evidence type="ECO:0000256" key="2">
    <source>
        <dbReference type="ARBA" id="ARBA00023043"/>
    </source>
</evidence>
<organism evidence="5 6">
    <name type="scientific">Caulobacter rhizosphaerae</name>
    <dbReference type="NCBI Taxonomy" id="2010972"/>
    <lineage>
        <taxon>Bacteria</taxon>
        <taxon>Pseudomonadati</taxon>
        <taxon>Pseudomonadota</taxon>
        <taxon>Alphaproteobacteria</taxon>
        <taxon>Caulobacterales</taxon>
        <taxon>Caulobacteraceae</taxon>
        <taxon>Caulobacter</taxon>
    </lineage>
</organism>
<gene>
    <name evidence="5" type="ORF">J2800_003256</name>
</gene>
<keyword evidence="1" id="KW-0677">Repeat</keyword>
<dbReference type="InterPro" id="IPR009671">
    <property type="entry name" value="RraB_dom"/>
</dbReference>
<evidence type="ECO:0000256" key="1">
    <source>
        <dbReference type="ARBA" id="ARBA00022737"/>
    </source>
</evidence>
<protein>
    <recommendedName>
        <fullName evidence="4">Regulator of ribonuclease activity B domain-containing protein</fullName>
    </recommendedName>
</protein>
<dbReference type="PROSITE" id="PS50297">
    <property type="entry name" value="ANK_REP_REGION"/>
    <property type="match status" value="1"/>
</dbReference>
<dbReference type="InterPro" id="IPR002110">
    <property type="entry name" value="Ankyrin_rpt"/>
</dbReference>
<keyword evidence="2 3" id="KW-0040">ANK repeat</keyword>
<dbReference type="EMBL" id="JAVDRL010000009">
    <property type="protein sequence ID" value="MDR6532498.1"/>
    <property type="molecule type" value="Genomic_DNA"/>
</dbReference>
<dbReference type="SMART" id="SM00248">
    <property type="entry name" value="ANK"/>
    <property type="match status" value="4"/>
</dbReference>
<evidence type="ECO:0000256" key="3">
    <source>
        <dbReference type="PROSITE-ProRule" id="PRU00023"/>
    </source>
</evidence>
<dbReference type="Gene3D" id="3.30.70.970">
    <property type="entry name" value="RraB-like"/>
    <property type="match status" value="1"/>
</dbReference>
<dbReference type="Pfam" id="PF13637">
    <property type="entry name" value="Ank_4"/>
    <property type="match status" value="1"/>
</dbReference>
<dbReference type="SUPFAM" id="SSF89946">
    <property type="entry name" value="Hypothetical protein VC0424"/>
    <property type="match status" value="1"/>
</dbReference>
<comment type="caution">
    <text evidence="5">The sequence shown here is derived from an EMBL/GenBank/DDBJ whole genome shotgun (WGS) entry which is preliminary data.</text>
</comment>
<proteinExistence type="predicted"/>
<dbReference type="PANTHER" id="PTHR24171">
    <property type="entry name" value="ANKYRIN REPEAT DOMAIN-CONTAINING PROTEIN 39-RELATED"/>
    <property type="match status" value="1"/>
</dbReference>
<evidence type="ECO:0000259" key="4">
    <source>
        <dbReference type="Pfam" id="PF06877"/>
    </source>
</evidence>
<dbReference type="InterPro" id="IPR036701">
    <property type="entry name" value="RraB-like_sf"/>
</dbReference>
<evidence type="ECO:0000313" key="5">
    <source>
        <dbReference type="EMBL" id="MDR6532498.1"/>
    </source>
</evidence>
<dbReference type="Gene3D" id="1.25.40.20">
    <property type="entry name" value="Ankyrin repeat-containing domain"/>
    <property type="match status" value="1"/>
</dbReference>
<dbReference type="RefSeq" id="WP_310033020.1">
    <property type="nucleotide sequence ID" value="NZ_JAVDRL010000009.1"/>
</dbReference>
<name>A0ABU1N2E7_9CAUL</name>